<organism evidence="2 3">
    <name type="scientific">Leptospira stimsonii</name>
    <dbReference type="NCBI Taxonomy" id="2202203"/>
    <lineage>
        <taxon>Bacteria</taxon>
        <taxon>Pseudomonadati</taxon>
        <taxon>Spirochaetota</taxon>
        <taxon>Spirochaetia</taxon>
        <taxon>Leptospirales</taxon>
        <taxon>Leptospiraceae</taxon>
        <taxon>Leptospira</taxon>
    </lineage>
</organism>
<dbReference type="PANTHER" id="PTHR48090">
    <property type="entry name" value="UNDECAPRENYL-PHOSPHATE 4-DEOXY-4-FORMAMIDO-L-ARABINOSE TRANSFERASE-RELATED"/>
    <property type="match status" value="1"/>
</dbReference>
<dbReference type="CDD" id="cd04179">
    <property type="entry name" value="DPM_DPG-synthase_like"/>
    <property type="match status" value="1"/>
</dbReference>
<dbReference type="RefSeq" id="WP_118968990.1">
    <property type="nucleotide sequence ID" value="NZ_QHCT01000003.1"/>
</dbReference>
<dbReference type="OrthoDB" id="9811222at2"/>
<dbReference type="Proteomes" id="UP000265798">
    <property type="component" value="Unassembled WGS sequence"/>
</dbReference>
<gene>
    <name evidence="2" type="ORF">DLM75_13340</name>
</gene>
<evidence type="ECO:0000313" key="2">
    <source>
        <dbReference type="EMBL" id="RHX89927.1"/>
    </source>
</evidence>
<feature type="domain" description="Glycosyltransferase 2-like" evidence="1">
    <location>
        <begin position="7"/>
        <end position="171"/>
    </location>
</feature>
<proteinExistence type="predicted"/>
<comment type="caution">
    <text evidence="2">The sequence shown here is derived from an EMBL/GenBank/DDBJ whole genome shotgun (WGS) entry which is preliminary data.</text>
</comment>
<dbReference type="Gene3D" id="3.90.550.10">
    <property type="entry name" value="Spore Coat Polysaccharide Biosynthesis Protein SpsA, Chain A"/>
    <property type="match status" value="1"/>
</dbReference>
<name>A0A396Z8D2_9LEPT</name>
<dbReference type="InterPro" id="IPR001173">
    <property type="entry name" value="Glyco_trans_2-like"/>
</dbReference>
<dbReference type="PANTHER" id="PTHR48090:SF7">
    <property type="entry name" value="RFBJ PROTEIN"/>
    <property type="match status" value="1"/>
</dbReference>
<dbReference type="Pfam" id="PF00535">
    <property type="entry name" value="Glycos_transf_2"/>
    <property type="match status" value="1"/>
</dbReference>
<protein>
    <submittedName>
        <fullName evidence="2">UDP-glucose--dolichyl-phosphate glucosyltransferase</fullName>
    </submittedName>
</protein>
<dbReference type="InterPro" id="IPR029044">
    <property type="entry name" value="Nucleotide-diphossugar_trans"/>
</dbReference>
<evidence type="ECO:0000313" key="3">
    <source>
        <dbReference type="Proteomes" id="UP000265798"/>
    </source>
</evidence>
<sequence>MIHNTVTVVIPALNEEKSIALVLNDLQKTEKANILEIIVVDNGSKDDTSRIASENGAVVLQESEKGYGAACLKGLDRIFGSSNPPDLVAFVDADYSDSPIELTDLLNEFQNPNRELVIGSRALGKAEKGSLLPVQKFGNWLSTFLIGVLYGVKFTDLGPFRVIRFDSLKKLNMQDRNFGWTVEMQIKAAKLGMNCVEVPVSYKRRIGVSKVSGTISGSIKAGWKILYTIAKLQFTK</sequence>
<dbReference type="EMBL" id="QHCT01000003">
    <property type="protein sequence ID" value="RHX89927.1"/>
    <property type="molecule type" value="Genomic_DNA"/>
</dbReference>
<dbReference type="InterPro" id="IPR050256">
    <property type="entry name" value="Glycosyltransferase_2"/>
</dbReference>
<dbReference type="AlphaFoldDB" id="A0A396Z8D2"/>
<dbReference type="GO" id="GO:0016740">
    <property type="term" value="F:transferase activity"/>
    <property type="evidence" value="ECO:0007669"/>
    <property type="project" value="UniProtKB-KW"/>
</dbReference>
<reference evidence="3" key="1">
    <citation type="submission" date="2018-05" db="EMBL/GenBank/DDBJ databases">
        <title>Leptospira yasudae sp. nov. and Leptospira stimsonii sp. nov., two pathogenic species of the genus Leptospira isolated from environmental sources.</title>
        <authorList>
            <person name="Casanovas-Massana A."/>
            <person name="Hamond C."/>
            <person name="Santos L.A."/>
            <person name="Hacker K.P."/>
            <person name="Balassiano I."/>
            <person name="Medeiros M.A."/>
            <person name="Reis M.G."/>
            <person name="Ko A.I."/>
            <person name="Wunder E.A."/>
        </authorList>
    </citation>
    <scope>NUCLEOTIDE SEQUENCE [LARGE SCALE GENOMIC DNA]</scope>
    <source>
        <strain evidence="3">Yale</strain>
    </source>
</reference>
<accession>A0A396Z8D2</accession>
<evidence type="ECO:0000259" key="1">
    <source>
        <dbReference type="Pfam" id="PF00535"/>
    </source>
</evidence>
<dbReference type="SUPFAM" id="SSF53448">
    <property type="entry name" value="Nucleotide-diphospho-sugar transferases"/>
    <property type="match status" value="1"/>
</dbReference>
<keyword evidence="2" id="KW-0808">Transferase</keyword>